<dbReference type="FunFam" id="1.25.40.10:FF:000027">
    <property type="entry name" value="stress-induced-phosphoprotein 1 isoform X1"/>
    <property type="match status" value="1"/>
</dbReference>
<feature type="domain" description="STI1" evidence="8">
    <location>
        <begin position="140"/>
        <end position="179"/>
    </location>
</feature>
<dbReference type="InterPro" id="IPR019734">
    <property type="entry name" value="TPR_rpt"/>
</dbReference>
<reference evidence="9" key="2">
    <citation type="journal article" date="2023" name="IMA Fungus">
        <title>Comparative genomic study of the Penicillium genus elucidates a diverse pangenome and 15 lateral gene transfer events.</title>
        <authorList>
            <person name="Petersen C."/>
            <person name="Sorensen T."/>
            <person name="Nielsen M.R."/>
            <person name="Sondergaard T.E."/>
            <person name="Sorensen J.L."/>
            <person name="Fitzpatrick D.A."/>
            <person name="Frisvad J.C."/>
            <person name="Nielsen K.L."/>
        </authorList>
    </citation>
    <scope>NUCLEOTIDE SEQUENCE</scope>
    <source>
        <strain evidence="9">IBT 21917</strain>
    </source>
</reference>
<comment type="subcellular location">
    <subcellularLocation>
        <location evidence="1">Cytoplasm</location>
    </subcellularLocation>
</comment>
<evidence type="ECO:0000256" key="1">
    <source>
        <dbReference type="ARBA" id="ARBA00004496"/>
    </source>
</evidence>
<proteinExistence type="predicted"/>
<evidence type="ECO:0000313" key="9">
    <source>
        <dbReference type="EMBL" id="KAJ5180861.1"/>
    </source>
</evidence>
<dbReference type="PANTHER" id="PTHR22904">
    <property type="entry name" value="TPR REPEAT CONTAINING PROTEIN"/>
    <property type="match status" value="1"/>
</dbReference>
<dbReference type="SUPFAM" id="SSF48452">
    <property type="entry name" value="TPR-like"/>
    <property type="match status" value="3"/>
</dbReference>
<dbReference type="FunFam" id="1.25.40.10:FF:000010">
    <property type="entry name" value="Stress-induced phosphoprotein 1"/>
    <property type="match status" value="1"/>
</dbReference>
<dbReference type="Proteomes" id="UP001146351">
    <property type="component" value="Unassembled WGS sequence"/>
</dbReference>
<dbReference type="SMART" id="SM00028">
    <property type="entry name" value="TPR"/>
    <property type="match status" value="9"/>
</dbReference>
<dbReference type="Gene3D" id="1.25.40.10">
    <property type="entry name" value="Tetratricopeptide repeat domain"/>
    <property type="match status" value="3"/>
</dbReference>
<feature type="repeat" description="TPR" evidence="6">
    <location>
        <begin position="249"/>
        <end position="282"/>
    </location>
</feature>
<dbReference type="GO" id="GO:0042030">
    <property type="term" value="F:ATPase inhibitor activity"/>
    <property type="evidence" value="ECO:0007669"/>
    <property type="project" value="UniProtKB-ARBA"/>
</dbReference>
<keyword evidence="4 6" id="KW-0802">TPR repeat</keyword>
<evidence type="ECO:0000256" key="5">
    <source>
        <dbReference type="ARBA" id="ARBA00064323"/>
    </source>
</evidence>
<dbReference type="Gene3D" id="1.10.260.100">
    <property type="match status" value="2"/>
</dbReference>
<dbReference type="FunFam" id="1.10.260.100:FF:000002">
    <property type="entry name" value="Stress-induced-phosphoprotein 1 (Hsp70/Hsp90-organizing)"/>
    <property type="match status" value="1"/>
</dbReference>
<reference evidence="9" key="1">
    <citation type="submission" date="2022-11" db="EMBL/GenBank/DDBJ databases">
        <authorList>
            <person name="Petersen C."/>
        </authorList>
    </citation>
    <scope>NUCLEOTIDE SEQUENCE</scope>
    <source>
        <strain evidence="9">IBT 21917</strain>
    </source>
</reference>
<dbReference type="GO" id="GO:0005737">
    <property type="term" value="C:cytoplasm"/>
    <property type="evidence" value="ECO:0007669"/>
    <property type="project" value="UniProtKB-SubCell"/>
</dbReference>
<feature type="repeat" description="TPR" evidence="6">
    <location>
        <begin position="36"/>
        <end position="69"/>
    </location>
</feature>
<feature type="repeat" description="TPR" evidence="6">
    <location>
        <begin position="451"/>
        <end position="484"/>
    </location>
</feature>
<dbReference type="SMART" id="SM00727">
    <property type="entry name" value="STI1"/>
    <property type="match status" value="2"/>
</dbReference>
<dbReference type="EMBL" id="JAPQKO010000002">
    <property type="protein sequence ID" value="KAJ5180861.1"/>
    <property type="molecule type" value="Genomic_DNA"/>
</dbReference>
<dbReference type="PANTHER" id="PTHR22904:SF523">
    <property type="entry name" value="STRESS-INDUCED-PHOSPHOPROTEIN 1"/>
    <property type="match status" value="1"/>
</dbReference>
<dbReference type="InterPro" id="IPR011990">
    <property type="entry name" value="TPR-like_helical_dom_sf"/>
</dbReference>
<feature type="repeat" description="TPR" evidence="6">
    <location>
        <begin position="323"/>
        <end position="356"/>
    </location>
</feature>
<dbReference type="FunFam" id="1.25.40.10:FF:000020">
    <property type="entry name" value="Stress-induced phosphoprotein 1"/>
    <property type="match status" value="1"/>
</dbReference>
<evidence type="ECO:0000256" key="2">
    <source>
        <dbReference type="ARBA" id="ARBA00022490"/>
    </source>
</evidence>
<dbReference type="InterPro" id="IPR041243">
    <property type="entry name" value="STI1/HOP_DP"/>
</dbReference>
<gene>
    <name evidence="9" type="ORF">N7492_004071</name>
</gene>
<feature type="domain" description="STI1" evidence="8">
    <location>
        <begin position="519"/>
        <end position="558"/>
    </location>
</feature>
<dbReference type="Pfam" id="PF13432">
    <property type="entry name" value="TPR_16"/>
    <property type="match status" value="2"/>
</dbReference>
<dbReference type="InterPro" id="IPR013105">
    <property type="entry name" value="TPR_2"/>
</dbReference>
<feature type="compositionally biased region" description="Gly residues" evidence="7">
    <location>
        <begin position="200"/>
        <end position="209"/>
    </location>
</feature>
<feature type="repeat" description="TPR" evidence="6">
    <location>
        <begin position="2"/>
        <end position="35"/>
    </location>
</feature>
<dbReference type="FunFam" id="1.10.260.100:FF:000004">
    <property type="entry name" value="Putative stress-induced-phosphoprotein 1"/>
    <property type="match status" value="1"/>
</dbReference>
<evidence type="ECO:0000256" key="3">
    <source>
        <dbReference type="ARBA" id="ARBA00022737"/>
    </source>
</evidence>
<dbReference type="PROSITE" id="PS50293">
    <property type="entry name" value="TPR_REGION"/>
    <property type="match status" value="1"/>
</dbReference>
<dbReference type="Pfam" id="PF17830">
    <property type="entry name" value="STI1-HOP_DP"/>
    <property type="match status" value="2"/>
</dbReference>
<dbReference type="OrthoDB" id="2423701at2759"/>
<organism evidence="9 10">
    <name type="scientific">Penicillium capsulatum</name>
    <dbReference type="NCBI Taxonomy" id="69766"/>
    <lineage>
        <taxon>Eukaryota</taxon>
        <taxon>Fungi</taxon>
        <taxon>Dikarya</taxon>
        <taxon>Ascomycota</taxon>
        <taxon>Pezizomycotina</taxon>
        <taxon>Eurotiomycetes</taxon>
        <taxon>Eurotiomycetidae</taxon>
        <taxon>Eurotiales</taxon>
        <taxon>Aspergillaceae</taxon>
        <taxon>Penicillium</taxon>
    </lineage>
</organism>
<evidence type="ECO:0000256" key="6">
    <source>
        <dbReference type="PROSITE-ProRule" id="PRU00339"/>
    </source>
</evidence>
<accession>A0A9W9IP80</accession>
<sequence length="571" mass="62923">MADALKAEGNKAFSAKDYPTAIEKFSQAIEVEPQNHILYSNRSAVYAAQSEYQKALDDADKAIGIKPDWSKGHARKGAAYRGLGDLLAAHDAYEEALKLEPGNEQAKSGLNAVQRAINAEATADGVSGDPTGGLGGMFNDPGLFQKLANNPKTASLLADADFMAKLKKIQENPNSVGEEIRDPRFLQVMSVLLGIDMQFGGPGEGGPSGGAQQEPASEAKSTPPPPKKEPTPEPEDEETIAKKKAQEAGDAEKKIGNDFYKKRELDQAIEHYEKAWELNKDITYLNNVGAAKFEKGDYQGTIEICQKAVEEGRDLRADFKILAKSFTRIGSAYEKQGDLDQAIEYYNKSLMEHRTPDALTKLRNAEKTKEKAAKESYMDPAKAEEARELGQKKFQEGDWPGAVDAFTEMTKRAPSDPRAYSNRAAALIKLMAFPQAVQDCDEATSRDPKFIRAYMRKGQALVAMKEFNRALDTFSEAAEHDDGTLAREIEQQQQKCLEAQFSARAGETEQQTMERIQNDPEIMSVLQDPVMQSILQQAKSDPAALQEHMQNPQVRIKIQKLMAAGVIRVGR</sequence>
<feature type="compositionally biased region" description="Basic and acidic residues" evidence="7">
    <location>
        <begin position="239"/>
        <end position="251"/>
    </location>
</feature>
<dbReference type="Pfam" id="PF07719">
    <property type="entry name" value="TPR_2"/>
    <property type="match status" value="1"/>
</dbReference>
<keyword evidence="3" id="KW-0677">Repeat</keyword>
<keyword evidence="2" id="KW-0963">Cytoplasm</keyword>
<feature type="repeat" description="TPR" evidence="6">
    <location>
        <begin position="70"/>
        <end position="103"/>
    </location>
</feature>
<feature type="compositionally biased region" description="Low complexity" evidence="7">
    <location>
        <begin position="210"/>
        <end position="221"/>
    </location>
</feature>
<keyword evidence="10" id="KW-1185">Reference proteome</keyword>
<dbReference type="InterPro" id="IPR006636">
    <property type="entry name" value="STI1_HS-bd"/>
</dbReference>
<protein>
    <recommendedName>
        <fullName evidence="8">STI1 domain-containing protein</fullName>
    </recommendedName>
</protein>
<evidence type="ECO:0000313" key="10">
    <source>
        <dbReference type="Proteomes" id="UP001146351"/>
    </source>
</evidence>
<evidence type="ECO:0000256" key="4">
    <source>
        <dbReference type="ARBA" id="ARBA00022803"/>
    </source>
</evidence>
<feature type="region of interest" description="Disordered" evidence="7">
    <location>
        <begin position="197"/>
        <end position="251"/>
    </location>
</feature>
<comment type="subunit">
    <text evidence="5">Part of a larger complex that includes HSP70, HSP90, and immunophilins.</text>
</comment>
<evidence type="ECO:0000256" key="7">
    <source>
        <dbReference type="SAM" id="MobiDB-lite"/>
    </source>
</evidence>
<dbReference type="Pfam" id="PF13424">
    <property type="entry name" value="TPR_12"/>
    <property type="match status" value="1"/>
</dbReference>
<evidence type="ECO:0000259" key="8">
    <source>
        <dbReference type="SMART" id="SM00727"/>
    </source>
</evidence>
<comment type="caution">
    <text evidence="9">The sequence shown here is derived from an EMBL/GenBank/DDBJ whole genome shotgun (WGS) entry which is preliminary data.</text>
</comment>
<dbReference type="GO" id="GO:0051879">
    <property type="term" value="F:Hsp90 protein binding"/>
    <property type="evidence" value="ECO:0007669"/>
    <property type="project" value="TreeGrafter"/>
</dbReference>
<name>A0A9W9IP80_9EURO</name>
<dbReference type="PROSITE" id="PS50005">
    <property type="entry name" value="TPR"/>
    <property type="match status" value="6"/>
</dbReference>
<dbReference type="AlphaFoldDB" id="A0A9W9IP80"/>